<dbReference type="Proteomes" id="UP000002700">
    <property type="component" value="Chromosome II"/>
</dbReference>
<gene>
    <name evidence="2" type="ordered locus">BURPS1710b_A1642</name>
</gene>
<evidence type="ECO:0000313" key="2">
    <source>
        <dbReference type="EMBL" id="ABA51932.1"/>
    </source>
</evidence>
<dbReference type="EnsemblBacteria" id="ABA51932">
    <property type="protein sequence ID" value="ABA51932"/>
    <property type="gene ID" value="BURPS1710b_A1642"/>
</dbReference>
<name>Q3JI04_BURP1</name>
<feature type="compositionally biased region" description="Basic and acidic residues" evidence="1">
    <location>
        <begin position="24"/>
        <end position="35"/>
    </location>
</feature>
<accession>Q3JI04</accession>
<dbReference type="HOGENOM" id="CLU_215245_0_0_4"/>
<reference evidence="2 3" key="1">
    <citation type="submission" date="2005-09" db="EMBL/GenBank/DDBJ databases">
        <authorList>
            <person name="Woods D.E."/>
            <person name="Nierman W.C."/>
        </authorList>
    </citation>
    <scope>NUCLEOTIDE SEQUENCE [LARGE SCALE GENOMIC DNA]</scope>
    <source>
        <strain evidence="2 3">1710b</strain>
    </source>
</reference>
<feature type="region of interest" description="Disordered" evidence="1">
    <location>
        <begin position="20"/>
        <end position="50"/>
    </location>
</feature>
<evidence type="ECO:0000313" key="3">
    <source>
        <dbReference type="Proteomes" id="UP000002700"/>
    </source>
</evidence>
<organism evidence="2 3">
    <name type="scientific">Burkholderia pseudomallei (strain 1710b)</name>
    <dbReference type="NCBI Taxonomy" id="320372"/>
    <lineage>
        <taxon>Bacteria</taxon>
        <taxon>Pseudomonadati</taxon>
        <taxon>Pseudomonadota</taxon>
        <taxon>Betaproteobacteria</taxon>
        <taxon>Burkholderiales</taxon>
        <taxon>Burkholderiaceae</taxon>
        <taxon>Burkholderia</taxon>
        <taxon>pseudomallei group</taxon>
    </lineage>
</organism>
<sequence>MPTNCTLNCSPVHDSAAASAAMAHGDHADQADRRRSAALGGAGTGSSGQH</sequence>
<dbReference type="EMBL" id="CP000125">
    <property type="protein sequence ID" value="ABA51932.1"/>
    <property type="molecule type" value="Genomic_DNA"/>
</dbReference>
<proteinExistence type="predicted"/>
<evidence type="ECO:0000256" key="1">
    <source>
        <dbReference type="SAM" id="MobiDB-lite"/>
    </source>
</evidence>
<protein>
    <submittedName>
        <fullName evidence="2">Uncharacterized protein</fullName>
    </submittedName>
</protein>
<dbReference type="KEGG" id="bpm:BURPS1710b_A1642"/>
<dbReference type="AlphaFoldDB" id="Q3JI04"/>
<feature type="compositionally biased region" description="Gly residues" evidence="1">
    <location>
        <begin position="40"/>
        <end position="50"/>
    </location>
</feature>